<dbReference type="InterPro" id="IPR036291">
    <property type="entry name" value="NAD(P)-bd_dom_sf"/>
</dbReference>
<dbReference type="EMBL" id="OC858680">
    <property type="protein sequence ID" value="CAD7626733.1"/>
    <property type="molecule type" value="Genomic_DNA"/>
</dbReference>
<organism evidence="4">
    <name type="scientific">Medioppia subpectinata</name>
    <dbReference type="NCBI Taxonomy" id="1979941"/>
    <lineage>
        <taxon>Eukaryota</taxon>
        <taxon>Metazoa</taxon>
        <taxon>Ecdysozoa</taxon>
        <taxon>Arthropoda</taxon>
        <taxon>Chelicerata</taxon>
        <taxon>Arachnida</taxon>
        <taxon>Acari</taxon>
        <taxon>Acariformes</taxon>
        <taxon>Sarcoptiformes</taxon>
        <taxon>Oribatida</taxon>
        <taxon>Brachypylina</taxon>
        <taxon>Oppioidea</taxon>
        <taxon>Oppiidae</taxon>
        <taxon>Medioppia</taxon>
    </lineage>
</organism>
<dbReference type="Pfam" id="PF00106">
    <property type="entry name" value="adh_short"/>
    <property type="match status" value="2"/>
</dbReference>
<evidence type="ECO:0000256" key="1">
    <source>
        <dbReference type="ARBA" id="ARBA00022857"/>
    </source>
</evidence>
<dbReference type="PANTHER" id="PTHR43544:SF7">
    <property type="entry name" value="NADB-LER2"/>
    <property type="match status" value="1"/>
</dbReference>
<keyword evidence="2" id="KW-0560">Oxidoreductase</keyword>
<name>A0A7R9KP27_9ACAR</name>
<gene>
    <name evidence="4" type="ORF">OSB1V03_LOCUS7165</name>
</gene>
<dbReference type="EMBL" id="CAJPIZ010004105">
    <property type="protein sequence ID" value="CAG2107163.1"/>
    <property type="molecule type" value="Genomic_DNA"/>
</dbReference>
<dbReference type="GO" id="GO:0005737">
    <property type="term" value="C:cytoplasm"/>
    <property type="evidence" value="ECO:0007669"/>
    <property type="project" value="TreeGrafter"/>
</dbReference>
<comment type="similarity">
    <text evidence="3">Belongs to the short-chain dehydrogenases/reductases (SDR) family.</text>
</comment>
<sequence length="338" mass="36157">MSLKSVVITGANRGIGLEFVRQLLAAKPAPQHLIATSRQDTNEELDKLRAKHSSLHVLKLEIKNFDSYPQFVQQVEQIVGADGVDTLINNAGILINKDLESVTADQMIENFEVNTVSPLMLTKAFLPLLKVSSATRKTAVVNITSMIGSIEDNTSGGLYPYRTSKTALNMVSKCLAVDLKPSAIKVIAVHPGWVQTDMGGPNAKITTETSVSNMINTIKSVNDSTLGDFVPSSVGHKSAVINITSTLGLMSQSGGGLYPYRTSKAALNMVSKCLSVDLKAVKILVVSLHPGWVRTRMGGPKADIDVLTSVSNMLSTIRGINESVSGKAISYDGNVLSF</sequence>
<dbReference type="SUPFAM" id="SSF51735">
    <property type="entry name" value="NAD(P)-binding Rossmann-fold domains"/>
    <property type="match status" value="2"/>
</dbReference>
<dbReference type="CDD" id="cd05325">
    <property type="entry name" value="carb_red_sniffer_like_SDR_c"/>
    <property type="match status" value="1"/>
</dbReference>
<dbReference type="GO" id="GO:0016491">
    <property type="term" value="F:oxidoreductase activity"/>
    <property type="evidence" value="ECO:0007669"/>
    <property type="project" value="UniProtKB-KW"/>
</dbReference>
<protein>
    <submittedName>
        <fullName evidence="4">Uncharacterized protein</fullName>
    </submittedName>
</protein>
<keyword evidence="5" id="KW-1185">Reference proteome</keyword>
<evidence type="ECO:0000313" key="4">
    <source>
        <dbReference type="EMBL" id="CAD7626733.1"/>
    </source>
</evidence>
<dbReference type="OrthoDB" id="6877434at2759"/>
<dbReference type="Gene3D" id="3.40.50.720">
    <property type="entry name" value="NAD(P)-binding Rossmann-like Domain"/>
    <property type="match status" value="2"/>
</dbReference>
<dbReference type="AlphaFoldDB" id="A0A7R9KP27"/>
<proteinExistence type="inferred from homology"/>
<dbReference type="PRINTS" id="PR00080">
    <property type="entry name" value="SDRFAMILY"/>
</dbReference>
<evidence type="ECO:0000256" key="3">
    <source>
        <dbReference type="RuleBase" id="RU000363"/>
    </source>
</evidence>
<dbReference type="InterPro" id="IPR051468">
    <property type="entry name" value="Fungal_SecMetab_SDRs"/>
</dbReference>
<evidence type="ECO:0000256" key="2">
    <source>
        <dbReference type="ARBA" id="ARBA00023002"/>
    </source>
</evidence>
<dbReference type="PANTHER" id="PTHR43544">
    <property type="entry name" value="SHORT-CHAIN DEHYDROGENASE/REDUCTASE"/>
    <property type="match status" value="1"/>
</dbReference>
<accession>A0A7R9KP27</accession>
<dbReference type="PRINTS" id="PR00081">
    <property type="entry name" value="GDHRDH"/>
</dbReference>
<keyword evidence="1" id="KW-0521">NADP</keyword>
<dbReference type="InterPro" id="IPR002347">
    <property type="entry name" value="SDR_fam"/>
</dbReference>
<evidence type="ECO:0000313" key="5">
    <source>
        <dbReference type="Proteomes" id="UP000759131"/>
    </source>
</evidence>
<reference evidence="4" key="1">
    <citation type="submission" date="2020-11" db="EMBL/GenBank/DDBJ databases">
        <authorList>
            <person name="Tran Van P."/>
        </authorList>
    </citation>
    <scope>NUCLEOTIDE SEQUENCE</scope>
</reference>
<dbReference type="Proteomes" id="UP000759131">
    <property type="component" value="Unassembled WGS sequence"/>
</dbReference>